<organism evidence="4 5">
    <name type="scientific">Desulfocurvibacter africanus PCS</name>
    <dbReference type="NCBI Taxonomy" id="1262666"/>
    <lineage>
        <taxon>Bacteria</taxon>
        <taxon>Pseudomonadati</taxon>
        <taxon>Thermodesulfobacteriota</taxon>
        <taxon>Desulfovibrionia</taxon>
        <taxon>Desulfovibrionales</taxon>
        <taxon>Desulfovibrionaceae</taxon>
        <taxon>Desulfocurvibacter</taxon>
    </lineage>
</organism>
<feature type="domain" description="Phage shock protein PspC N-terminal" evidence="3">
    <location>
        <begin position="31"/>
        <end position="88"/>
    </location>
</feature>
<dbReference type="Pfam" id="PF04024">
    <property type="entry name" value="PspC"/>
    <property type="match status" value="1"/>
</dbReference>
<dbReference type="EMBL" id="AOSV01000017">
    <property type="protein sequence ID" value="EMG37526.1"/>
    <property type="molecule type" value="Genomic_DNA"/>
</dbReference>
<evidence type="ECO:0000313" key="4">
    <source>
        <dbReference type="EMBL" id="EMG37526.1"/>
    </source>
</evidence>
<feature type="compositionally biased region" description="Basic residues" evidence="1">
    <location>
        <begin position="9"/>
        <end position="24"/>
    </location>
</feature>
<protein>
    <submittedName>
        <fullName evidence="4">Phage shock protein C (PspC) family protein</fullName>
    </submittedName>
</protein>
<reference evidence="4 5" key="1">
    <citation type="journal article" date="2013" name="Genome Announc.">
        <title>Draft Genome Sequence for Desulfovibrio africanus Strain PCS.</title>
        <authorList>
            <person name="Brown S.D."/>
            <person name="Utturkar S.M."/>
            <person name="Arkin A.P."/>
            <person name="Deutschbauer A.M."/>
            <person name="Elias D.A."/>
            <person name="Hazen T.C."/>
            <person name="Chakraborty R."/>
        </authorList>
    </citation>
    <scope>NUCLEOTIDE SEQUENCE [LARGE SCALE GENOMIC DNA]</scope>
    <source>
        <strain evidence="4 5">PCS</strain>
    </source>
</reference>
<keyword evidence="2" id="KW-0472">Membrane</keyword>
<dbReference type="Proteomes" id="UP000011922">
    <property type="component" value="Unassembled WGS sequence"/>
</dbReference>
<keyword evidence="2" id="KW-0812">Transmembrane</keyword>
<dbReference type="AlphaFoldDB" id="M5Q1F2"/>
<evidence type="ECO:0000256" key="1">
    <source>
        <dbReference type="SAM" id="MobiDB-lite"/>
    </source>
</evidence>
<sequence length="152" mass="17557">MRMNMNRSMRGRRGQGHGGNHRRFINSGGSRRPYRSRNGILFGVCRGLADYLGTSAFVVRMVFLLGMLFTGLWPLVGLYFLAALLMKPEPALPPADMHEQELYDLYTRDPARATGSLRERFERVDGRIRRIEDLVTSRTAREADWDRRLRRG</sequence>
<dbReference type="PATRIC" id="fig|1262666.3.peg.1686"/>
<gene>
    <name evidence="4" type="ORF">PCS_01663</name>
</gene>
<dbReference type="RefSeq" id="WP_005986027.1">
    <property type="nucleotide sequence ID" value="NZ_AOSV01000017.1"/>
</dbReference>
<accession>M5Q1F2</accession>
<comment type="caution">
    <text evidence="4">The sequence shown here is derived from an EMBL/GenBank/DDBJ whole genome shotgun (WGS) entry which is preliminary data.</text>
</comment>
<feature type="region of interest" description="Disordered" evidence="1">
    <location>
        <begin position="1"/>
        <end position="31"/>
    </location>
</feature>
<evidence type="ECO:0000256" key="2">
    <source>
        <dbReference type="SAM" id="Phobius"/>
    </source>
</evidence>
<name>M5Q1F2_DESAF</name>
<feature type="transmembrane region" description="Helical" evidence="2">
    <location>
        <begin position="65"/>
        <end position="85"/>
    </location>
</feature>
<proteinExistence type="predicted"/>
<evidence type="ECO:0000313" key="5">
    <source>
        <dbReference type="Proteomes" id="UP000011922"/>
    </source>
</evidence>
<keyword evidence="2" id="KW-1133">Transmembrane helix</keyword>
<dbReference type="InterPro" id="IPR007168">
    <property type="entry name" value="Phageshock_PspC_N"/>
</dbReference>
<dbReference type="OrthoDB" id="7359894at2"/>
<evidence type="ECO:0000259" key="3">
    <source>
        <dbReference type="Pfam" id="PF04024"/>
    </source>
</evidence>